<dbReference type="PANTHER" id="PTHR43300:SF7">
    <property type="entry name" value="UDP-N-ACETYLBACILLOSAMINE N-ACETYLTRANSFERASE"/>
    <property type="match status" value="1"/>
</dbReference>
<dbReference type="InterPro" id="IPR011004">
    <property type="entry name" value="Trimer_LpxA-like_sf"/>
</dbReference>
<feature type="active site" description="Proton acceptor" evidence="2">
    <location>
        <position position="139"/>
    </location>
</feature>
<dbReference type="CDD" id="cd03360">
    <property type="entry name" value="LbH_AT_putative"/>
    <property type="match status" value="1"/>
</dbReference>
<evidence type="ECO:0000313" key="5">
    <source>
        <dbReference type="EMBL" id="MVB08849.1"/>
    </source>
</evidence>
<name>A0A7M4DAG5_9BACT</name>
<dbReference type="PANTHER" id="PTHR43300">
    <property type="entry name" value="ACETYLTRANSFERASE"/>
    <property type="match status" value="1"/>
</dbReference>
<dbReference type="RefSeq" id="WP_156197030.1">
    <property type="nucleotide sequence ID" value="NZ_QTZN02000055.1"/>
</dbReference>
<dbReference type="GO" id="GO:0016740">
    <property type="term" value="F:transferase activity"/>
    <property type="evidence" value="ECO:0007669"/>
    <property type="project" value="UniProtKB-KW"/>
</dbReference>
<evidence type="ECO:0000313" key="6">
    <source>
        <dbReference type="Proteomes" id="UP000285951"/>
    </source>
</evidence>
<dbReference type="InterPro" id="IPR020019">
    <property type="entry name" value="AcTrfase_PglD-like"/>
</dbReference>
<dbReference type="Gene3D" id="2.160.10.10">
    <property type="entry name" value="Hexapeptide repeat proteins"/>
    <property type="match status" value="1"/>
</dbReference>
<dbReference type="InterPro" id="IPR050179">
    <property type="entry name" value="Trans_hexapeptide_repeat"/>
</dbReference>
<dbReference type="Proteomes" id="UP000462449">
    <property type="component" value="Unassembled WGS sequence"/>
</dbReference>
<evidence type="ECO:0000313" key="7">
    <source>
        <dbReference type="Proteomes" id="UP000462449"/>
    </source>
</evidence>
<dbReference type="InterPro" id="IPR041561">
    <property type="entry name" value="PglD_N"/>
</dbReference>
<dbReference type="Proteomes" id="UP000285951">
    <property type="component" value="Unassembled WGS sequence"/>
</dbReference>
<evidence type="ECO:0000313" key="4">
    <source>
        <dbReference type="EMBL" id="MUP39644.1"/>
    </source>
</evidence>
<protein>
    <submittedName>
        <fullName evidence="4">Transferase</fullName>
    </submittedName>
</protein>
<comment type="similarity">
    <text evidence="1">Belongs to the transferase hexapeptide repeat family.</text>
</comment>
<feature type="site" description="Increases basicity of active site His" evidence="2">
    <location>
        <position position="140"/>
    </location>
</feature>
<dbReference type="Gene3D" id="3.40.50.20">
    <property type="match status" value="1"/>
</dbReference>
<evidence type="ECO:0000256" key="2">
    <source>
        <dbReference type="PIRSR" id="PIRSR620019-1"/>
    </source>
</evidence>
<dbReference type="EMBL" id="WOTW01000055">
    <property type="protein sequence ID" value="MUP39644.1"/>
    <property type="molecule type" value="Genomic_DNA"/>
</dbReference>
<accession>A0A7M4DAG5</accession>
<evidence type="ECO:0000256" key="1">
    <source>
        <dbReference type="ARBA" id="ARBA00007274"/>
    </source>
</evidence>
<feature type="domain" description="PglD N-terminal" evidence="3">
    <location>
        <begin position="6"/>
        <end position="85"/>
    </location>
</feature>
<reference evidence="5 6" key="1">
    <citation type="submission" date="2019-11" db="EMBL/GenBank/DDBJ databases">
        <title>Draft genome sequence of Labilibaculum sp. strain SYP isolated from Black Sea.</title>
        <authorList>
            <person name="Yadav S."/>
            <person name="Villanueva L."/>
        </authorList>
    </citation>
    <scope>NUCLEOTIDE SEQUENCE [LARGE SCALE GENOMIC DNA]</scope>
    <source>
        <strain evidence="5 6">44</strain>
    </source>
</reference>
<dbReference type="Pfam" id="PF17836">
    <property type="entry name" value="PglD_N"/>
    <property type="match status" value="1"/>
</dbReference>
<proteinExistence type="inferred from homology"/>
<dbReference type="EMBL" id="QTZN02000055">
    <property type="protein sequence ID" value="MVB08849.1"/>
    <property type="molecule type" value="Genomic_DNA"/>
</dbReference>
<keyword evidence="6" id="KW-1185">Reference proteome</keyword>
<dbReference type="SUPFAM" id="SSF51161">
    <property type="entry name" value="Trimeric LpxA-like enzymes"/>
    <property type="match status" value="1"/>
</dbReference>
<gene>
    <name evidence="5" type="ORF">DWB62_017660</name>
    <name evidence="4" type="ORF">GNY23_17660</name>
</gene>
<dbReference type="OrthoDB" id="708224at2"/>
<keyword evidence="4" id="KW-0808">Transferase</keyword>
<evidence type="ECO:0000259" key="3">
    <source>
        <dbReference type="Pfam" id="PF17836"/>
    </source>
</evidence>
<dbReference type="AlphaFoldDB" id="A0A7M4DAG5"/>
<comment type="caution">
    <text evidence="4">The sequence shown here is derived from an EMBL/GenBank/DDBJ whole genome shotgun (WGS) entry which is preliminary data.</text>
</comment>
<sequence length="209" mass="22732">MNSKSRLFIIGAGGFGRELELYLSKIEDCDWNLVGYLDDNQDALKSYPTNYQVLGNVNNFKFNSSDYVVLAIANPDIKEKIYTQLKNSVRFLTYIDKTALVGEFVEVGEGSVICPNCIVTTNVKLGCCTILNIGTQIGHDVTIHDYCSLMPNVDIGGCTVIKDKVFIGTNSTVIPSKTICANTIIGAGAIIVKNIDECGTYVGNPAKKL</sequence>
<dbReference type="NCBIfam" id="TIGR03570">
    <property type="entry name" value="NeuD_NnaD"/>
    <property type="match status" value="1"/>
</dbReference>
<reference evidence="4 7" key="2">
    <citation type="submission" date="2019-12" db="EMBL/GenBank/DDBJ databases">
        <title>Draft genome sequence of Labilibaculum sp. strain 44 isolated from deep waters of Black Sea.</title>
        <authorList>
            <person name="Yadav S."/>
            <person name="Villanueva L."/>
        </authorList>
    </citation>
    <scope>NUCLEOTIDE SEQUENCE [LARGE SCALE GENOMIC DNA]</scope>
    <source>
        <strain evidence="4 7">44</strain>
    </source>
</reference>
<organism evidence="4 7">
    <name type="scientific">Labilibaculum euxinus</name>
    <dbReference type="NCBI Taxonomy" id="2686357"/>
    <lineage>
        <taxon>Bacteria</taxon>
        <taxon>Pseudomonadati</taxon>
        <taxon>Bacteroidota</taxon>
        <taxon>Bacteroidia</taxon>
        <taxon>Marinilabiliales</taxon>
        <taxon>Marinifilaceae</taxon>
        <taxon>Labilibaculum</taxon>
    </lineage>
</organism>